<evidence type="ECO:0000313" key="2">
    <source>
        <dbReference type="EMBL" id="TSC92875.1"/>
    </source>
</evidence>
<sequence length="268" mass="31621">MKFSVITPSYNQGQFIDQTIKSVLSQTGDFEIEYIVADGGSTDNSVKIIKKYHKLLKEKKYPTKCQKIKYIWWSKKDKGQSDAINQGFKKASGDIVAWLNSDDYYLPNCFQLVAQKFSQNPQSQWLTGYCQIVGSNGRPVRHFIQKYKNFWLNHYSYNKLLVLNFISQSATFWRHSMHDKIGWLNEHLHYAMDYDFWLRIGKISDPIILKDNVAQFRIHAKSKGKTNFNQQFQEDFEVVKKYTKNKFLIVIHNLHNCIITKIYNLIHL</sequence>
<evidence type="ECO:0000313" key="3">
    <source>
        <dbReference type="Proteomes" id="UP000315689"/>
    </source>
</evidence>
<protein>
    <submittedName>
        <fullName evidence="2">Glycosyl transferase family 2</fullName>
    </submittedName>
</protein>
<dbReference type="AlphaFoldDB" id="A0A554LJ16"/>
<keyword evidence="2" id="KW-0808">Transferase</keyword>
<evidence type="ECO:0000259" key="1">
    <source>
        <dbReference type="Pfam" id="PF00535"/>
    </source>
</evidence>
<dbReference type="Gene3D" id="3.90.550.10">
    <property type="entry name" value="Spore Coat Polysaccharide Biosynthesis Protein SpsA, Chain A"/>
    <property type="match status" value="1"/>
</dbReference>
<dbReference type="GO" id="GO:0016740">
    <property type="term" value="F:transferase activity"/>
    <property type="evidence" value="ECO:0007669"/>
    <property type="project" value="UniProtKB-KW"/>
</dbReference>
<dbReference type="CDD" id="cd06433">
    <property type="entry name" value="GT_2_WfgS_like"/>
    <property type="match status" value="1"/>
</dbReference>
<organism evidence="2 3">
    <name type="scientific">Candidatus Berkelbacteria bacterium Licking1014_7</name>
    <dbReference type="NCBI Taxonomy" id="2017147"/>
    <lineage>
        <taxon>Bacteria</taxon>
        <taxon>Candidatus Berkelbacteria</taxon>
    </lineage>
</organism>
<dbReference type="Pfam" id="PF00535">
    <property type="entry name" value="Glycos_transf_2"/>
    <property type="match status" value="1"/>
</dbReference>
<accession>A0A554LJ16</accession>
<proteinExistence type="predicted"/>
<dbReference type="InterPro" id="IPR001173">
    <property type="entry name" value="Glyco_trans_2-like"/>
</dbReference>
<dbReference type="EMBL" id="VMGK01000011">
    <property type="protein sequence ID" value="TSC92875.1"/>
    <property type="molecule type" value="Genomic_DNA"/>
</dbReference>
<feature type="domain" description="Glycosyltransferase 2-like" evidence="1">
    <location>
        <begin position="4"/>
        <end position="146"/>
    </location>
</feature>
<name>A0A554LJ16_9BACT</name>
<reference evidence="2 3" key="1">
    <citation type="submission" date="2017-07" db="EMBL/GenBank/DDBJ databases">
        <title>Mechanisms for carbon and nitrogen cycling indicate functional differentiation within the Candidate Phyla Radiation.</title>
        <authorList>
            <person name="Danczak R.E."/>
            <person name="Johnston M.D."/>
            <person name="Kenah C."/>
            <person name="Slattery M."/>
            <person name="Wrighton K.C."/>
            <person name="Wilkins M.J."/>
        </authorList>
    </citation>
    <scope>NUCLEOTIDE SEQUENCE [LARGE SCALE GENOMIC DNA]</scope>
    <source>
        <strain evidence="2">Licking1014_7</strain>
    </source>
</reference>
<dbReference type="PANTHER" id="PTHR22916:SF65">
    <property type="entry name" value="SLR1065 PROTEIN"/>
    <property type="match status" value="1"/>
</dbReference>
<comment type="caution">
    <text evidence="2">The sequence shown here is derived from an EMBL/GenBank/DDBJ whole genome shotgun (WGS) entry which is preliminary data.</text>
</comment>
<dbReference type="PANTHER" id="PTHR22916">
    <property type="entry name" value="GLYCOSYLTRANSFERASE"/>
    <property type="match status" value="1"/>
</dbReference>
<dbReference type="InterPro" id="IPR029044">
    <property type="entry name" value="Nucleotide-diphossugar_trans"/>
</dbReference>
<gene>
    <name evidence="2" type="ORF">CEN89_393</name>
</gene>
<dbReference type="SUPFAM" id="SSF53448">
    <property type="entry name" value="Nucleotide-diphospho-sugar transferases"/>
    <property type="match status" value="1"/>
</dbReference>
<dbReference type="Proteomes" id="UP000315689">
    <property type="component" value="Unassembled WGS sequence"/>
</dbReference>